<dbReference type="SUPFAM" id="SSF51430">
    <property type="entry name" value="NAD(P)-linked oxidoreductase"/>
    <property type="match status" value="1"/>
</dbReference>
<keyword evidence="3" id="KW-0560">Oxidoreductase</keyword>
<dbReference type="AlphaFoldDB" id="A0A073JYU7"/>
<feature type="active site" description="Proton donor" evidence="4">
    <location>
        <position position="54"/>
    </location>
</feature>
<dbReference type="InterPro" id="IPR018170">
    <property type="entry name" value="Aldo/ket_reductase_CS"/>
</dbReference>
<dbReference type="CDD" id="cd19133">
    <property type="entry name" value="AKR_AKR5F1"/>
    <property type="match status" value="1"/>
</dbReference>
<evidence type="ECO:0000256" key="4">
    <source>
        <dbReference type="PIRSR" id="PIRSR000097-1"/>
    </source>
</evidence>
<feature type="site" description="Lowers pKa of active site Tyr" evidence="6">
    <location>
        <position position="79"/>
    </location>
</feature>
<dbReference type="PATRIC" id="fig|1598.90.peg.2140"/>
<evidence type="ECO:0000256" key="5">
    <source>
        <dbReference type="PIRSR" id="PIRSR000097-2"/>
    </source>
</evidence>
<evidence type="ECO:0000256" key="2">
    <source>
        <dbReference type="ARBA" id="ARBA00022857"/>
    </source>
</evidence>
<dbReference type="InterPro" id="IPR023210">
    <property type="entry name" value="NADP_OxRdtase_dom"/>
</dbReference>
<dbReference type="FunFam" id="3.20.20.100:FF:000015">
    <property type="entry name" value="Oxidoreductase, aldo/keto reductase family"/>
    <property type="match status" value="1"/>
</dbReference>
<feature type="binding site" evidence="5">
    <location>
        <position position="112"/>
    </location>
    <ligand>
        <name>substrate</name>
    </ligand>
</feature>
<dbReference type="PANTHER" id="PTHR43827:SF3">
    <property type="entry name" value="NADP-DEPENDENT OXIDOREDUCTASE DOMAIN-CONTAINING PROTEIN"/>
    <property type="match status" value="1"/>
</dbReference>
<evidence type="ECO:0000256" key="3">
    <source>
        <dbReference type="ARBA" id="ARBA00023002"/>
    </source>
</evidence>
<evidence type="ECO:0000256" key="1">
    <source>
        <dbReference type="ARBA" id="ARBA00007905"/>
    </source>
</evidence>
<proteinExistence type="inferred from homology"/>
<dbReference type="GO" id="GO:0016616">
    <property type="term" value="F:oxidoreductase activity, acting on the CH-OH group of donors, NAD or NADP as acceptor"/>
    <property type="evidence" value="ECO:0007669"/>
    <property type="project" value="UniProtKB-ARBA"/>
</dbReference>
<protein>
    <submittedName>
        <fullName evidence="8">2,5-diketo-D-gluconic acid reductase</fullName>
    </submittedName>
</protein>
<evidence type="ECO:0000256" key="6">
    <source>
        <dbReference type="PIRSR" id="PIRSR000097-3"/>
    </source>
</evidence>
<gene>
    <name evidence="8" type="ORF">LR3_03615</name>
</gene>
<dbReference type="PROSITE" id="PS00798">
    <property type="entry name" value="ALDOKETO_REDUCTASE_1"/>
    <property type="match status" value="1"/>
</dbReference>
<dbReference type="PIRSF" id="PIRSF000097">
    <property type="entry name" value="AKR"/>
    <property type="match status" value="1"/>
</dbReference>
<dbReference type="Gene3D" id="3.20.20.100">
    <property type="entry name" value="NADP-dependent oxidoreductase domain"/>
    <property type="match status" value="1"/>
</dbReference>
<evidence type="ECO:0000259" key="7">
    <source>
        <dbReference type="Pfam" id="PF00248"/>
    </source>
</evidence>
<dbReference type="Proteomes" id="UP000027731">
    <property type="component" value="Unassembled WGS sequence"/>
</dbReference>
<organism evidence="8 9">
    <name type="scientific">Limosilactobacillus reuteri</name>
    <name type="common">Lactobacillus reuteri</name>
    <dbReference type="NCBI Taxonomy" id="1598"/>
    <lineage>
        <taxon>Bacteria</taxon>
        <taxon>Bacillati</taxon>
        <taxon>Bacillota</taxon>
        <taxon>Bacilli</taxon>
        <taxon>Lactobacillales</taxon>
        <taxon>Lactobacillaceae</taxon>
        <taxon>Limosilactobacillus</taxon>
    </lineage>
</organism>
<comment type="similarity">
    <text evidence="1">Belongs to the aldo/keto reductase family.</text>
</comment>
<feature type="domain" description="NADP-dependent oxidoreductase" evidence="7">
    <location>
        <begin position="20"/>
        <end position="263"/>
    </location>
</feature>
<dbReference type="EMBL" id="JOSX01000024">
    <property type="protein sequence ID" value="KEK13796.1"/>
    <property type="molecule type" value="Genomic_DNA"/>
</dbReference>
<accession>A0A073JYU7</accession>
<evidence type="ECO:0000313" key="9">
    <source>
        <dbReference type="Proteomes" id="UP000027731"/>
    </source>
</evidence>
<dbReference type="PANTHER" id="PTHR43827">
    <property type="entry name" value="2,5-DIKETO-D-GLUCONIC ACID REDUCTASE"/>
    <property type="match status" value="1"/>
</dbReference>
<dbReference type="Pfam" id="PF00248">
    <property type="entry name" value="Aldo_ket_red"/>
    <property type="match status" value="1"/>
</dbReference>
<dbReference type="InterPro" id="IPR036812">
    <property type="entry name" value="NAD(P)_OxRdtase_dom_sf"/>
</dbReference>
<sequence>MSKYNVPTFKLNDGNEIPVIGFGTFQIPADGTTYNAVKDALAAGYRHIDTAAAYMNEQEVGKAIKDSGIPRDQIWVTSKMWLQDYKYEDAKKAIETSLNKLGLDYIDLYLLHQPYGAVDEAWKAVEEAQKAGKIRSIGVSNMTPKLWNKFVPNFDVTPAVNQVEFNPYFQQKELREILAKDDVRLEAWAPLGQGNADLLHEPAITAIAEKYGKNAGQVILRFENQEGIVVFPKSVHEERIKSNLDIFDFELTDEEMDQIRALDKGKGMHDPDAPGVGEMLLNAYDIHTND</sequence>
<evidence type="ECO:0000313" key="8">
    <source>
        <dbReference type="EMBL" id="KEK13796.1"/>
    </source>
</evidence>
<dbReference type="PRINTS" id="PR00069">
    <property type="entry name" value="ALDKETRDTASE"/>
</dbReference>
<comment type="caution">
    <text evidence="8">The sequence shown here is derived from an EMBL/GenBank/DDBJ whole genome shotgun (WGS) entry which is preliminary data.</text>
</comment>
<keyword evidence="2" id="KW-0521">NADP</keyword>
<name>A0A073JYU7_LIMRT</name>
<dbReference type="InterPro" id="IPR020471">
    <property type="entry name" value="AKR"/>
</dbReference>
<reference evidence="8 9" key="1">
    <citation type="submission" date="2014-06" db="EMBL/GenBank/DDBJ databases">
        <title>Genetic determinant of reutericyclin biosynthesis of Lactobacillus reuteri.</title>
        <authorList>
            <person name="Lin X."/>
            <person name="Duar R."/>
            <person name="Walter J."/>
            <person name="Gaenzle M."/>
        </authorList>
    </citation>
    <scope>NUCLEOTIDE SEQUENCE [LARGE SCALE GENOMIC DNA]</scope>
    <source>
        <strain evidence="8 9">LTH2584</strain>
    </source>
</reference>